<dbReference type="EMBL" id="CAJOBH010002433">
    <property type="protein sequence ID" value="CAF3906395.1"/>
    <property type="molecule type" value="Genomic_DNA"/>
</dbReference>
<protein>
    <submittedName>
        <fullName evidence="2">Uncharacterized protein</fullName>
    </submittedName>
</protein>
<keyword evidence="1" id="KW-0812">Transmembrane</keyword>
<dbReference type="Proteomes" id="UP000681967">
    <property type="component" value="Unassembled WGS sequence"/>
</dbReference>
<keyword evidence="1" id="KW-0472">Membrane</keyword>
<sequence>EDRNAAVVKFLTALNGLTSESQKEITSLLLNENKSTAEKPNHTNRKCFILAPADIICLLNVVKFFIYLLIYHLRFSLLESSPTSFLAATAKVYSIQLSDRRFSNANCLL</sequence>
<evidence type="ECO:0000313" key="2">
    <source>
        <dbReference type="EMBL" id="CAF3906395.1"/>
    </source>
</evidence>
<evidence type="ECO:0000313" key="3">
    <source>
        <dbReference type="Proteomes" id="UP000681967"/>
    </source>
</evidence>
<keyword evidence="1" id="KW-1133">Transmembrane helix</keyword>
<reference evidence="2" key="1">
    <citation type="submission" date="2021-02" db="EMBL/GenBank/DDBJ databases">
        <authorList>
            <person name="Nowell W R."/>
        </authorList>
    </citation>
    <scope>NUCLEOTIDE SEQUENCE</scope>
</reference>
<organism evidence="2 3">
    <name type="scientific">Rotaria magnacalcarata</name>
    <dbReference type="NCBI Taxonomy" id="392030"/>
    <lineage>
        <taxon>Eukaryota</taxon>
        <taxon>Metazoa</taxon>
        <taxon>Spiralia</taxon>
        <taxon>Gnathifera</taxon>
        <taxon>Rotifera</taxon>
        <taxon>Eurotatoria</taxon>
        <taxon>Bdelloidea</taxon>
        <taxon>Philodinida</taxon>
        <taxon>Philodinidae</taxon>
        <taxon>Rotaria</taxon>
    </lineage>
</organism>
<dbReference type="AlphaFoldDB" id="A0A8S2LTA0"/>
<evidence type="ECO:0000256" key="1">
    <source>
        <dbReference type="SAM" id="Phobius"/>
    </source>
</evidence>
<feature type="transmembrane region" description="Helical" evidence="1">
    <location>
        <begin position="48"/>
        <end position="70"/>
    </location>
</feature>
<feature type="non-terminal residue" evidence="2">
    <location>
        <position position="1"/>
    </location>
</feature>
<proteinExistence type="predicted"/>
<accession>A0A8S2LTA0</accession>
<name>A0A8S2LTA0_9BILA</name>
<comment type="caution">
    <text evidence="2">The sequence shown here is derived from an EMBL/GenBank/DDBJ whole genome shotgun (WGS) entry which is preliminary data.</text>
</comment>
<gene>
    <name evidence="2" type="ORF">BYL167_LOCUS8744</name>
</gene>